<feature type="chain" id="PRO_5022833946" evidence="5">
    <location>
        <begin position="22"/>
        <end position="1083"/>
    </location>
</feature>
<dbReference type="FunFam" id="2.60.40.10:FF:003795">
    <property type="match status" value="1"/>
</dbReference>
<keyword evidence="4" id="KW-0812">Transmembrane</keyword>
<evidence type="ECO:0000256" key="2">
    <source>
        <dbReference type="ARBA" id="ARBA00023157"/>
    </source>
</evidence>
<feature type="compositionally biased region" description="Basic and acidic residues" evidence="3">
    <location>
        <begin position="1074"/>
        <end position="1083"/>
    </location>
</feature>
<dbReference type="InParanoid" id="H2KZQ5"/>
<dbReference type="HOGENOM" id="CLU_283743_0_0_1"/>
<dbReference type="OrthoDB" id="5982258at2759"/>
<dbReference type="Bgee" id="WBGene00004369">
    <property type="expression patterns" value="Expressed in pharyngeal muscle cell (C elegans) and 3 other cell types or tissues"/>
</dbReference>
<name>H2KZQ5_CAEEL</name>
<dbReference type="STRING" id="6239.K09E2.4a.1"/>
<dbReference type="CDD" id="cd00063">
    <property type="entry name" value="FN3"/>
    <property type="match status" value="2"/>
</dbReference>
<dbReference type="RefSeq" id="NP_001362001.1">
    <property type="nucleotide sequence ID" value="NM_001375088.2"/>
</dbReference>
<dbReference type="ExpressionAtlas" id="H2KZQ5">
    <property type="expression patterns" value="baseline and differential"/>
</dbReference>
<protein>
    <submittedName>
        <fullName evidence="8">NeuRonal IGCAM</fullName>
    </submittedName>
</protein>
<sequence length="1083" mass="119908">MRNSTMIALIVALCLIRGVVNELESQLFDLPSLNVNTDQLYLHKKNATNLTCELSAGYSEARMQSVVWLKDREIISINDTDYTWKGFILTIHGTRPQNEGEYQCLAEISRIRLTNRQLITTTMISSPLKIRRARFTKFDITYLNHAAITVRENEVARLPCAGMPDVIPSPASICFARLENEEECLGGRNDTKYFITDSGMQISLVNPSDAGFYHCIVRNEYTNQTRKSPKPVLIIVTESNSTEKAPTEVIKPALVYPAKETTIDKPIELAVAEGDDVVLECVINMAKIVWIKHNDTTPNVTMDDNTSRFQQIWGNLKIRSVALGDSGIYTCLGLPIVGGDGVIDNNTTRPRVDYNLVVYSPSGVRLSITPQFDKRYLLECLATNLRYEIPTAYINGTSIVHNINSMGIPSNTNFYTNPIRVHLEVKSSFTGSIQCVSRPAMVEAEIYGFGLERGKSMNMFVMNTLNSNDLIIKGPNNITVVVGQTADFQCLVQRVKARSWMKNNRTLSLFTSRRTIVGSNSLRISKVELSDEGMYTCVAQSESGHTSYSSAYLTVIDNSSTVAPLVTSTEPFIDKKKDLKIDVEDVRGFVTGTEVRIQWSVLGKIVALTKISKFLIETQRFGTSEENWIEADTVDSHVRATTIKSLIPDNKYKFRIKMIRDDGSHVLSQSTDWMNVETTTGDVLPLAPKILSVHQHSSDSAKVFFSHNAPIENAAAKTFVIVYNEVSPDQNKSQVVQVDGTPTEAIITGLVFDTQYSIQMIAENAAGKSLTSAEYLFNTTQSGMLSSVRVFIGSLEPHLTFKNIALGGIITFLALIILFVCFFVFCNLRSGDKRQKSQANGKFLDTSYRIFNEQKVHKSRMFDDNAEILEADVDECSPLKVRQVDERNSGDSDKYGFNNHDENVPNLYGNLDDIIDMEATAEVPNDPTYVSASKLTGDYGVHSTARCYSPESRTSHEMLVSYSQSAPHSNANSSSPQMNGSMQRVKAYNYPDSLLYSPAGTTSSIAETNSSGNGATRAQCDSPNNAPASDESDQGIRCGGSSRNSHISSTDGTKMMTMGTFKGSTPTSSFVSTFDRRRSENVA</sequence>
<evidence type="ECO:0000313" key="9">
    <source>
        <dbReference type="Proteomes" id="UP000001940"/>
    </source>
</evidence>
<dbReference type="PhylomeDB" id="H2KZQ5"/>
<dbReference type="InterPro" id="IPR007110">
    <property type="entry name" value="Ig-like_dom"/>
</dbReference>
<dbReference type="KEGG" id="cel:CELE_K09E2.4"/>
<feature type="domain" description="Ig-like" evidence="6">
    <location>
        <begin position="499"/>
        <end position="554"/>
    </location>
</feature>
<dbReference type="Pfam" id="PF00047">
    <property type="entry name" value="ig"/>
    <property type="match status" value="1"/>
</dbReference>
<dbReference type="InterPro" id="IPR003598">
    <property type="entry name" value="Ig_sub2"/>
</dbReference>
<dbReference type="GO" id="GO:0016020">
    <property type="term" value="C:membrane"/>
    <property type="evidence" value="ECO:0007669"/>
    <property type="project" value="UniProtKB-SubCell"/>
</dbReference>
<dbReference type="InterPro" id="IPR013098">
    <property type="entry name" value="Ig_I-set"/>
</dbReference>
<dbReference type="InterPro" id="IPR036116">
    <property type="entry name" value="FN3_sf"/>
</dbReference>
<gene>
    <name evidence="8 10" type="primary">rig-1</name>
    <name evidence="8" type="ORF">CELE_K09E2.4</name>
    <name evidence="10" type="ORF">K09E2.4</name>
</gene>
<reference evidence="8 9" key="1">
    <citation type="journal article" date="1998" name="Science">
        <title>Genome sequence of the nematode C. elegans: a platform for investigating biology.</title>
        <authorList>
            <consortium name="The C. elegans sequencing consortium"/>
            <person name="Sulson J.E."/>
            <person name="Waterston R."/>
        </authorList>
    </citation>
    <scope>NUCLEOTIDE SEQUENCE [LARGE SCALE GENOMIC DNA]</scope>
    <source>
        <strain evidence="8 9">Bristol N2</strain>
    </source>
</reference>
<dbReference type="InterPro" id="IPR013151">
    <property type="entry name" value="Immunoglobulin_dom"/>
</dbReference>
<dbReference type="EMBL" id="BX284606">
    <property type="protein sequence ID" value="CCD69324.2"/>
    <property type="molecule type" value="Genomic_DNA"/>
</dbReference>
<evidence type="ECO:0000256" key="3">
    <source>
        <dbReference type="SAM" id="MobiDB-lite"/>
    </source>
</evidence>
<dbReference type="PROSITE" id="PS50835">
    <property type="entry name" value="IG_LIKE"/>
    <property type="match status" value="3"/>
</dbReference>
<keyword evidence="2" id="KW-1015">Disulfide bond</keyword>
<dbReference type="PANTHER" id="PTHR44170">
    <property type="entry name" value="PROTEIN SIDEKICK"/>
    <property type="match status" value="1"/>
</dbReference>
<dbReference type="SUPFAM" id="SSF48726">
    <property type="entry name" value="Immunoglobulin"/>
    <property type="match status" value="4"/>
</dbReference>
<dbReference type="PROSITE" id="PS50853">
    <property type="entry name" value="FN3"/>
    <property type="match status" value="2"/>
</dbReference>
<feature type="signal peptide" evidence="5">
    <location>
        <begin position="1"/>
        <end position="21"/>
    </location>
</feature>
<dbReference type="CTD" id="181115"/>
<dbReference type="Proteomes" id="UP000001940">
    <property type="component" value="Chromosome X"/>
</dbReference>
<dbReference type="InterPro" id="IPR003961">
    <property type="entry name" value="FN3_dom"/>
</dbReference>
<keyword evidence="4" id="KW-1133">Transmembrane helix</keyword>
<dbReference type="InterPro" id="IPR036179">
    <property type="entry name" value="Ig-like_dom_sf"/>
</dbReference>
<evidence type="ECO:0000259" key="6">
    <source>
        <dbReference type="PROSITE" id="PS50835"/>
    </source>
</evidence>
<evidence type="ECO:0000259" key="7">
    <source>
        <dbReference type="PROSITE" id="PS50853"/>
    </source>
</evidence>
<feature type="compositionally biased region" description="Polar residues" evidence="3">
    <location>
        <begin position="1041"/>
        <end position="1052"/>
    </location>
</feature>
<dbReference type="InterPro" id="IPR013783">
    <property type="entry name" value="Ig-like_fold"/>
</dbReference>
<dbReference type="WormBase" id="K09E2.4a">
    <property type="protein sequence ID" value="CE53509"/>
    <property type="gene ID" value="WBGene00004369"/>
    <property type="gene designation" value="rig-1"/>
</dbReference>
<organism evidence="8 9">
    <name type="scientific">Caenorhabditis elegans</name>
    <dbReference type="NCBI Taxonomy" id="6239"/>
    <lineage>
        <taxon>Eukaryota</taxon>
        <taxon>Metazoa</taxon>
        <taxon>Ecdysozoa</taxon>
        <taxon>Nematoda</taxon>
        <taxon>Chromadorea</taxon>
        <taxon>Rhabditida</taxon>
        <taxon>Rhabditina</taxon>
        <taxon>Rhabditomorpha</taxon>
        <taxon>Rhabditoidea</taxon>
        <taxon>Rhabditidae</taxon>
        <taxon>Peloderinae</taxon>
        <taxon>Caenorhabditis</taxon>
    </lineage>
</organism>
<dbReference type="FunFam" id="2.60.40.10:FF:004744">
    <property type="match status" value="1"/>
</dbReference>
<keyword evidence="9" id="KW-1185">Reference proteome</keyword>
<proteinExistence type="predicted"/>
<feature type="domain" description="Fibronectin type-III" evidence="7">
    <location>
        <begin position="575"/>
        <end position="682"/>
    </location>
</feature>
<feature type="compositionally biased region" description="Polar residues" evidence="3">
    <location>
        <begin position="1001"/>
        <end position="1027"/>
    </location>
</feature>
<feature type="domain" description="Ig-like" evidence="6">
    <location>
        <begin position="257"/>
        <end position="331"/>
    </location>
</feature>
<feature type="domain" description="Ig-like" evidence="6">
    <location>
        <begin position="31"/>
        <end position="114"/>
    </location>
</feature>
<dbReference type="GeneID" id="181115"/>
<evidence type="ECO:0000313" key="10">
    <source>
        <dbReference type="WormBase" id="K09E2.4a"/>
    </source>
</evidence>
<dbReference type="PANTHER" id="PTHR44170:SF55">
    <property type="entry name" value="OBSCURIN ISOFORM X2"/>
    <property type="match status" value="1"/>
</dbReference>
<dbReference type="SMART" id="SM00060">
    <property type="entry name" value="FN3"/>
    <property type="match status" value="2"/>
</dbReference>
<dbReference type="InterPro" id="IPR003599">
    <property type="entry name" value="Ig_sub"/>
</dbReference>
<dbReference type="CDD" id="cd00096">
    <property type="entry name" value="Ig"/>
    <property type="match status" value="1"/>
</dbReference>
<dbReference type="Pfam" id="PF07679">
    <property type="entry name" value="I-set"/>
    <property type="match status" value="1"/>
</dbReference>
<dbReference type="SMART" id="SM00408">
    <property type="entry name" value="IGc2"/>
    <property type="match status" value="4"/>
</dbReference>
<evidence type="ECO:0000256" key="4">
    <source>
        <dbReference type="SAM" id="Phobius"/>
    </source>
</evidence>
<feature type="region of interest" description="Disordered" evidence="3">
    <location>
        <begin position="1001"/>
        <end position="1083"/>
    </location>
</feature>
<keyword evidence="1" id="KW-0677">Repeat</keyword>
<dbReference type="AlphaFoldDB" id="H2KZQ5"/>
<dbReference type="eggNOG" id="ENOG502RYGH">
    <property type="taxonomic scope" value="Eukaryota"/>
</dbReference>
<feature type="domain" description="Fibronectin type-III" evidence="7">
    <location>
        <begin position="687"/>
        <end position="782"/>
    </location>
</feature>
<dbReference type="SUPFAM" id="SSF49265">
    <property type="entry name" value="Fibronectin type III"/>
    <property type="match status" value="1"/>
</dbReference>
<dbReference type="GO" id="GO:0007416">
    <property type="term" value="P:synapse assembly"/>
    <property type="evidence" value="ECO:0000318"/>
    <property type="project" value="GO_Central"/>
</dbReference>
<evidence type="ECO:0000256" key="1">
    <source>
        <dbReference type="ARBA" id="ARBA00022737"/>
    </source>
</evidence>
<evidence type="ECO:0000256" key="5">
    <source>
        <dbReference type="SAM" id="SignalP"/>
    </source>
</evidence>
<dbReference type="AGR" id="WB:WBGene00004369"/>
<dbReference type="PaxDb" id="6239-K09E2.4a"/>
<feature type="compositionally biased region" description="Polar residues" evidence="3">
    <location>
        <begin position="1062"/>
        <end position="1072"/>
    </location>
</feature>
<keyword evidence="4" id="KW-0472">Membrane</keyword>
<dbReference type="SMART" id="SM00409">
    <property type="entry name" value="IG"/>
    <property type="match status" value="4"/>
</dbReference>
<dbReference type="GO" id="GO:0007156">
    <property type="term" value="P:homophilic cell adhesion via plasma membrane adhesion molecules"/>
    <property type="evidence" value="ECO:0000318"/>
    <property type="project" value="GO_Central"/>
</dbReference>
<evidence type="ECO:0000313" key="8">
    <source>
        <dbReference type="EMBL" id="CCD69324.2"/>
    </source>
</evidence>
<feature type="transmembrane region" description="Helical" evidence="4">
    <location>
        <begin position="804"/>
        <end position="828"/>
    </location>
</feature>
<accession>H2KZQ5</accession>
<dbReference type="Gene3D" id="2.60.40.10">
    <property type="entry name" value="Immunoglobulins"/>
    <property type="match status" value="6"/>
</dbReference>
<keyword evidence="5" id="KW-0732">Signal</keyword>
<dbReference type="GO" id="GO:0045202">
    <property type="term" value="C:synapse"/>
    <property type="evidence" value="ECO:0000318"/>
    <property type="project" value="GO_Central"/>
</dbReference>